<dbReference type="SMART" id="SM00382">
    <property type="entry name" value="AAA"/>
    <property type="match status" value="1"/>
</dbReference>
<evidence type="ECO:0000256" key="7">
    <source>
        <dbReference type="ARBA" id="ARBA00023136"/>
    </source>
</evidence>
<sequence>MRPMRKAVAAMIYLAQFFFPDEDAEWRFFIDLKKKTYNTYYPFQVLPDKGLTQINCAPITILNGGNGSGKTTVLNIIAEKLGLHREAPYNRTNFFENYLDRTDATTVGTIPKKSAIITSDDVFDYMLTIRQANQGIDRQRDRLEDEYLATKHARFQFNGPEDYDQLKSILETRSKTQSRYIRDHLMRNLTEGSNGESAMAYFTDRIKENALYLLDEPENSLSPEKQLELVKFITDSARFFGCQFIIATHSPFLLALPEAKIYDMDTTPVAERKWTELPEVRAYYDFFHQHAKEFKEK</sequence>
<keyword evidence="3" id="KW-1003">Cell membrane</keyword>
<dbReference type="PANTHER" id="PTHR42771:SF2">
    <property type="entry name" value="IRON(3+)-HYDROXAMATE IMPORT ATP-BINDING PROTEIN FHUC"/>
    <property type="match status" value="1"/>
</dbReference>
<dbReference type="InterPro" id="IPR027417">
    <property type="entry name" value="P-loop_NTPase"/>
</dbReference>
<keyword evidence="7" id="KW-0472">Membrane</keyword>
<dbReference type="Pfam" id="PF13304">
    <property type="entry name" value="AAA_21"/>
    <property type="match status" value="1"/>
</dbReference>
<keyword evidence="2" id="KW-0813">Transport</keyword>
<organism evidence="9 10">
    <name type="scientific">Schleiferilactobacillus harbinensis</name>
    <dbReference type="NCBI Taxonomy" id="304207"/>
    <lineage>
        <taxon>Bacteria</taxon>
        <taxon>Bacillati</taxon>
        <taxon>Bacillota</taxon>
        <taxon>Bacilli</taxon>
        <taxon>Lactobacillales</taxon>
        <taxon>Lactobacillaceae</taxon>
        <taxon>Schleiferilactobacillus</taxon>
    </lineage>
</organism>
<evidence type="ECO:0000313" key="9">
    <source>
        <dbReference type="EMBL" id="MEE6717106.1"/>
    </source>
</evidence>
<dbReference type="InterPro" id="IPR003593">
    <property type="entry name" value="AAA+_ATPase"/>
</dbReference>
<dbReference type="CDD" id="cd00267">
    <property type="entry name" value="ABC_ATPase"/>
    <property type="match status" value="1"/>
</dbReference>
<evidence type="ECO:0000256" key="3">
    <source>
        <dbReference type="ARBA" id="ARBA00022475"/>
    </source>
</evidence>
<comment type="subcellular location">
    <subcellularLocation>
        <location evidence="1">Cell membrane</location>
        <topology evidence="1">Peripheral membrane protein</topology>
    </subcellularLocation>
</comment>
<evidence type="ECO:0000256" key="6">
    <source>
        <dbReference type="ARBA" id="ARBA00023065"/>
    </source>
</evidence>
<evidence type="ECO:0000313" key="10">
    <source>
        <dbReference type="Proteomes" id="UP001330016"/>
    </source>
</evidence>
<reference evidence="9 10" key="1">
    <citation type="submission" date="2023-02" db="EMBL/GenBank/DDBJ databases">
        <title>The predominant lactic acid bacteria and yeasts involved in the spontaneous fermentation of millet during the production of the traditional porridge Hausa koko in Ghana.</title>
        <authorList>
            <person name="Atter A."/>
            <person name="Diaz M."/>
        </authorList>
    </citation>
    <scope>NUCLEOTIDE SEQUENCE [LARGE SCALE GENOMIC DNA]</scope>
    <source>
        <strain evidence="9 10">FI11640</strain>
    </source>
</reference>
<evidence type="ECO:0000259" key="8">
    <source>
        <dbReference type="SMART" id="SM00382"/>
    </source>
</evidence>
<keyword evidence="5" id="KW-0408">Iron</keyword>
<dbReference type="Gene3D" id="3.40.50.300">
    <property type="entry name" value="P-loop containing nucleotide triphosphate hydrolases"/>
    <property type="match status" value="1"/>
</dbReference>
<keyword evidence="4" id="KW-0410">Iron transport</keyword>
<keyword evidence="10" id="KW-1185">Reference proteome</keyword>
<dbReference type="SUPFAM" id="SSF52540">
    <property type="entry name" value="P-loop containing nucleoside triphosphate hydrolases"/>
    <property type="match status" value="1"/>
</dbReference>
<accession>A0ABU7T3E3</accession>
<dbReference type="EMBL" id="JAQSGK010000070">
    <property type="protein sequence ID" value="MEE6717106.1"/>
    <property type="molecule type" value="Genomic_DNA"/>
</dbReference>
<evidence type="ECO:0000256" key="4">
    <source>
        <dbReference type="ARBA" id="ARBA00022496"/>
    </source>
</evidence>
<gene>
    <name evidence="9" type="ORF">PS435_14785</name>
</gene>
<keyword evidence="6" id="KW-0406">Ion transport</keyword>
<proteinExistence type="predicted"/>
<evidence type="ECO:0000256" key="5">
    <source>
        <dbReference type="ARBA" id="ARBA00023004"/>
    </source>
</evidence>
<evidence type="ECO:0000256" key="2">
    <source>
        <dbReference type="ARBA" id="ARBA00022448"/>
    </source>
</evidence>
<dbReference type="PANTHER" id="PTHR42771">
    <property type="entry name" value="IRON(3+)-HYDROXAMATE IMPORT ATP-BINDING PROTEIN FHUC"/>
    <property type="match status" value="1"/>
</dbReference>
<dbReference type="RefSeq" id="WP_331244553.1">
    <property type="nucleotide sequence ID" value="NZ_JAQSGJ010000070.1"/>
</dbReference>
<evidence type="ECO:0000256" key="1">
    <source>
        <dbReference type="ARBA" id="ARBA00004202"/>
    </source>
</evidence>
<comment type="caution">
    <text evidence="9">The sequence shown here is derived from an EMBL/GenBank/DDBJ whole genome shotgun (WGS) entry which is preliminary data.</text>
</comment>
<feature type="domain" description="AAA+ ATPase" evidence="8">
    <location>
        <begin position="56"/>
        <end position="268"/>
    </location>
</feature>
<name>A0ABU7T3E3_9LACO</name>
<protein>
    <submittedName>
        <fullName evidence="9">AAA family ATPase</fullName>
    </submittedName>
</protein>
<dbReference type="InterPro" id="IPR051535">
    <property type="entry name" value="Siderophore_ABC-ATPase"/>
</dbReference>
<dbReference type="Proteomes" id="UP001330016">
    <property type="component" value="Unassembled WGS sequence"/>
</dbReference>
<dbReference type="InterPro" id="IPR003959">
    <property type="entry name" value="ATPase_AAA_core"/>
</dbReference>